<reference evidence="2 3" key="1">
    <citation type="submission" date="2016-10" db="EMBL/GenBank/DDBJ databases">
        <authorList>
            <person name="de Groot N.N."/>
        </authorList>
    </citation>
    <scope>NUCLEOTIDE SEQUENCE [LARGE SCALE GENOMIC DNA]</scope>
    <source>
        <strain evidence="3">E92,LMG 26720,CCM 7988</strain>
    </source>
</reference>
<sequence length="111" mass="12214">MVKQILDFLGIAPEAITSGALGAAIAQFFKFGLKWWERCVQILVGGVFAGYADLALLEYFPAMKSRGFAAFLAGLLSYYIIGGMMVWGKSFKKSPIRAINNLKQGRDETNQ</sequence>
<dbReference type="AlphaFoldDB" id="A0A1I5MXA9"/>
<feature type="transmembrane region" description="Helical" evidence="1">
    <location>
        <begin position="68"/>
        <end position="87"/>
    </location>
</feature>
<gene>
    <name evidence="2" type="ORF">SAMN04515674_101491</name>
</gene>
<dbReference type="OrthoDB" id="9776324at2"/>
<feature type="transmembrane region" description="Helical" evidence="1">
    <location>
        <begin position="40"/>
        <end position="62"/>
    </location>
</feature>
<proteinExistence type="predicted"/>
<feature type="transmembrane region" description="Helical" evidence="1">
    <location>
        <begin position="15"/>
        <end position="33"/>
    </location>
</feature>
<protein>
    <recommendedName>
        <fullName evidence="4">Holin</fullName>
    </recommendedName>
</protein>
<evidence type="ECO:0000256" key="1">
    <source>
        <dbReference type="SAM" id="Phobius"/>
    </source>
</evidence>
<organism evidence="2 3">
    <name type="scientific">Pseudarcicella hirudinis</name>
    <dbReference type="NCBI Taxonomy" id="1079859"/>
    <lineage>
        <taxon>Bacteria</taxon>
        <taxon>Pseudomonadati</taxon>
        <taxon>Bacteroidota</taxon>
        <taxon>Cytophagia</taxon>
        <taxon>Cytophagales</taxon>
        <taxon>Flectobacillaceae</taxon>
        <taxon>Pseudarcicella</taxon>
    </lineage>
</organism>
<dbReference type="EMBL" id="FOXH01000001">
    <property type="protein sequence ID" value="SFP14128.1"/>
    <property type="molecule type" value="Genomic_DNA"/>
</dbReference>
<evidence type="ECO:0000313" key="2">
    <source>
        <dbReference type="EMBL" id="SFP14128.1"/>
    </source>
</evidence>
<keyword evidence="1" id="KW-0812">Transmembrane</keyword>
<evidence type="ECO:0000313" key="3">
    <source>
        <dbReference type="Proteomes" id="UP000199306"/>
    </source>
</evidence>
<dbReference type="Proteomes" id="UP000199306">
    <property type="component" value="Unassembled WGS sequence"/>
</dbReference>
<keyword evidence="1" id="KW-0472">Membrane</keyword>
<dbReference type="STRING" id="1079859.SAMN04515674_101491"/>
<keyword evidence="1" id="KW-1133">Transmembrane helix</keyword>
<dbReference type="RefSeq" id="WP_092011521.1">
    <property type="nucleotide sequence ID" value="NZ_FOXH01000001.1"/>
</dbReference>
<keyword evidence="3" id="KW-1185">Reference proteome</keyword>
<name>A0A1I5MXA9_9BACT</name>
<evidence type="ECO:0008006" key="4">
    <source>
        <dbReference type="Google" id="ProtNLM"/>
    </source>
</evidence>
<accession>A0A1I5MXA9</accession>